<comment type="caution">
    <text evidence="3">The sequence shown here is derived from an EMBL/GenBank/DDBJ whole genome shotgun (WGS) entry which is preliminary data.</text>
</comment>
<feature type="region of interest" description="Disordered" evidence="1">
    <location>
        <begin position="154"/>
        <end position="175"/>
    </location>
</feature>
<evidence type="ECO:0000256" key="1">
    <source>
        <dbReference type="SAM" id="MobiDB-lite"/>
    </source>
</evidence>
<accession>A0ABW9XSK4</accession>
<sequence>MKIVENMLLKHADGKVIRVVFVNRTAEIVYVIDMEGQQWAYPIFIKELFLLEERQEIIQVHEDTYVRVVFEDELSQSEKVKREQSWAVIRFVLDNMEHKEHIFVNKYREAQIKEAMNRFNRSYNGIKNLIIRYWKGGKTMNCLLPDYYRCGSKNKERKSSEKKRGRPRKSEDEGVNVDDNMKKVFKVALNRYYYNERKNSLRITYELMLKDFFVSQHDNQNEQKIALRLDHSRLPSYQQFLYWFRKMNSEKVEVTKRRGSRVYQQNFRTIIGDATQDAGNACGSLWQIDSTLFDIYLVSSFNRDLIVGRPILFLVIDVFSRMIMGINVSFESLNSYSGAMVALANSMSSKKQYTSNYGIEIEDEEWPWCVPVRILADRGELVGKQIENAIQNLGIMIQNSPPYHADYKGIIESAFHQMNMKIKPFADGVVINGKGNKERGESDYRLKASLTIEEFTKIILKCVLFHNKHHVINDYILDEAMIQENVEKIPLELWKCGIKHRNGQLRILSDEVIRAQLYPSDTASVTSKGVAFKKMLYASELTLKNEWYQRARNNGRWRVKICYDPRDLTNIYIIDNEEKGLHKLTLLDHLLKFSYKSIEEIEQIIEHEQNTIAKGKELELSKKLQLFEDIKGIVEEAKVKTEALKDQSKSVSRKLRGIKENQRKERLLHRANSSLDTMEKNQRSAVDDVELEELHLFRQIRTEEDESHE</sequence>
<protein>
    <submittedName>
        <fullName evidence="3">DDE-type integrase/transposase/recombinase</fullName>
    </submittedName>
</protein>
<keyword evidence="4" id="KW-1185">Reference proteome</keyword>
<dbReference type="InterPro" id="IPR015378">
    <property type="entry name" value="Transposase-like_Mu_C"/>
</dbReference>
<dbReference type="InterPro" id="IPR036397">
    <property type="entry name" value="RNaseH_sf"/>
</dbReference>
<gene>
    <name evidence="3" type="ORF">GT019_17315</name>
</gene>
<dbReference type="PROSITE" id="PS50994">
    <property type="entry name" value="INTEGRASE"/>
    <property type="match status" value="1"/>
</dbReference>
<dbReference type="Pfam" id="PF09299">
    <property type="entry name" value="Mu-transpos_C"/>
    <property type="match status" value="1"/>
</dbReference>
<dbReference type="RefSeq" id="WP_161744444.1">
    <property type="nucleotide sequence ID" value="NZ_JAAAMV010000013.1"/>
</dbReference>
<dbReference type="EMBL" id="JAAAMV010000013">
    <property type="protein sequence ID" value="NBD25633.1"/>
    <property type="molecule type" value="Genomic_DNA"/>
</dbReference>
<reference evidence="3 4" key="1">
    <citation type="submission" date="2020-01" db="EMBL/GenBank/DDBJ databases">
        <title>Paenibacillus soybeanensis sp. nov. isolated from the nodules of soybean (Glycine max(L.) Merr).</title>
        <authorList>
            <person name="Wang H."/>
        </authorList>
    </citation>
    <scope>NUCLEOTIDE SEQUENCE [LARGE SCALE GENOMIC DNA]</scope>
    <source>
        <strain evidence="3 4">T1</strain>
    </source>
</reference>
<evidence type="ECO:0000313" key="3">
    <source>
        <dbReference type="EMBL" id="NBD25633.1"/>
    </source>
</evidence>
<dbReference type="InterPro" id="IPR001584">
    <property type="entry name" value="Integrase_cat-core"/>
</dbReference>
<feature type="domain" description="Integrase catalytic" evidence="2">
    <location>
        <begin position="278"/>
        <end position="498"/>
    </location>
</feature>
<evidence type="ECO:0000259" key="2">
    <source>
        <dbReference type="PROSITE" id="PS50994"/>
    </source>
</evidence>
<dbReference type="SUPFAM" id="SSF53098">
    <property type="entry name" value="Ribonuclease H-like"/>
    <property type="match status" value="1"/>
</dbReference>
<evidence type="ECO:0000313" key="4">
    <source>
        <dbReference type="Proteomes" id="UP000665561"/>
    </source>
</evidence>
<proteinExistence type="predicted"/>
<name>A0ABW9XSK4_9BACL</name>
<organism evidence="3 4">
    <name type="scientific">Paenibacillus glycinis</name>
    <dbReference type="NCBI Taxonomy" id="2697035"/>
    <lineage>
        <taxon>Bacteria</taxon>
        <taxon>Bacillati</taxon>
        <taxon>Bacillota</taxon>
        <taxon>Bacilli</taxon>
        <taxon>Bacillales</taxon>
        <taxon>Paenibacillaceae</taxon>
        <taxon>Paenibacillus</taxon>
    </lineage>
</organism>
<dbReference type="Proteomes" id="UP000665561">
    <property type="component" value="Unassembled WGS sequence"/>
</dbReference>
<dbReference type="InterPro" id="IPR012337">
    <property type="entry name" value="RNaseH-like_sf"/>
</dbReference>
<dbReference type="Gene3D" id="3.30.420.10">
    <property type="entry name" value="Ribonuclease H-like superfamily/Ribonuclease H"/>
    <property type="match status" value="1"/>
</dbReference>